<dbReference type="PANTHER" id="PTHR21112">
    <property type="entry name" value="CHEMOSENSORY PROTEIN A 29A-RELATED"/>
    <property type="match status" value="1"/>
</dbReference>
<name>A0AAD4JWC6_9MUSC</name>
<gene>
    <name evidence="1" type="ORF">KR093_007545</name>
</gene>
<dbReference type="InterPro" id="IPR010512">
    <property type="entry name" value="DUF1091"/>
</dbReference>
<organism evidence="1 2">
    <name type="scientific">Drosophila rubida</name>
    <dbReference type="NCBI Taxonomy" id="30044"/>
    <lineage>
        <taxon>Eukaryota</taxon>
        <taxon>Metazoa</taxon>
        <taxon>Ecdysozoa</taxon>
        <taxon>Arthropoda</taxon>
        <taxon>Hexapoda</taxon>
        <taxon>Insecta</taxon>
        <taxon>Pterygota</taxon>
        <taxon>Neoptera</taxon>
        <taxon>Endopterygota</taxon>
        <taxon>Diptera</taxon>
        <taxon>Brachycera</taxon>
        <taxon>Muscomorpha</taxon>
        <taxon>Ephydroidea</taxon>
        <taxon>Drosophilidae</taxon>
        <taxon>Drosophila</taxon>
    </lineage>
</organism>
<feature type="non-terminal residue" evidence="1">
    <location>
        <position position="1"/>
    </location>
</feature>
<proteinExistence type="predicted"/>
<protein>
    <submittedName>
        <fullName evidence="1">Uncharacterized protein</fullName>
    </submittedName>
</protein>
<dbReference type="EMBL" id="JAJJHW010002774">
    <property type="protein sequence ID" value="KAH8365935.1"/>
    <property type="molecule type" value="Genomic_DNA"/>
</dbReference>
<dbReference type="Pfam" id="PF06477">
    <property type="entry name" value="DUF1091"/>
    <property type="match status" value="1"/>
</dbReference>
<comment type="caution">
    <text evidence="1">The sequence shown here is derived from an EMBL/GenBank/DDBJ whole genome shotgun (WGS) entry which is preliminary data.</text>
</comment>
<dbReference type="Proteomes" id="UP001200034">
    <property type="component" value="Unassembled WGS sequence"/>
</dbReference>
<feature type="non-terminal residue" evidence="1">
    <location>
        <position position="161"/>
    </location>
</feature>
<reference evidence="1" key="1">
    <citation type="journal article" date="2021" name="Mol. Ecol. Resour.">
        <title>Phylogenomic analyses of the genus Drosophila reveals genomic signals of climate adaptation.</title>
        <authorList>
            <person name="Li F."/>
            <person name="Rane R.V."/>
            <person name="Luria V."/>
            <person name="Xiong Z."/>
            <person name="Chen J."/>
            <person name="Li Z."/>
            <person name="Catullo R.A."/>
            <person name="Griffin P.C."/>
            <person name="Schiffer M."/>
            <person name="Pearce S."/>
            <person name="Lee S.F."/>
            <person name="McElroy K."/>
            <person name="Stocker A."/>
            <person name="Shirriffs J."/>
            <person name="Cockerell F."/>
            <person name="Coppin C."/>
            <person name="Sgro C.M."/>
            <person name="Karger A."/>
            <person name="Cain J.W."/>
            <person name="Weber J.A."/>
            <person name="Santpere G."/>
            <person name="Kirschner M.W."/>
            <person name="Hoffmann A.A."/>
            <person name="Oakeshott J.G."/>
            <person name="Zhang G."/>
        </authorList>
    </citation>
    <scope>NUCLEOTIDE SEQUENCE</scope>
    <source>
        <strain evidence="1">BGI-SZ-2011g</strain>
    </source>
</reference>
<dbReference type="AlphaFoldDB" id="A0AAD4JWC6"/>
<evidence type="ECO:0000313" key="2">
    <source>
        <dbReference type="Proteomes" id="UP001200034"/>
    </source>
</evidence>
<dbReference type="PANTHER" id="PTHR21112:SF0">
    <property type="entry name" value="CHEMOSENSORY PROTEIN A 29A-RELATED"/>
    <property type="match status" value="1"/>
</dbReference>
<accession>A0AAD4JWC6</accession>
<keyword evidence="2" id="KW-1185">Reference proteome</keyword>
<sequence>WKYEPIYINTYSNDESQLNISARLQRSAHNDLSIGMDIDWMYDTNENDTFEMQIFRSPHGNLNEYMATPIGIPKMSLEKALSDYYEKFVYPACAHCSNMLKYADLPNGKLAKQHYVFDHCVVNYKVLPHIMPEGTYKIVIMLSHDFEWGFEIVAKVTPKIL</sequence>
<evidence type="ECO:0000313" key="1">
    <source>
        <dbReference type="EMBL" id="KAH8365935.1"/>
    </source>
</evidence>